<dbReference type="OrthoDB" id="5416097at2759"/>
<evidence type="ECO:0008006" key="3">
    <source>
        <dbReference type="Google" id="ProtNLM"/>
    </source>
</evidence>
<dbReference type="Proteomes" id="UP000184383">
    <property type="component" value="Unassembled WGS sequence"/>
</dbReference>
<sequence length="296" mass="33615">MPDAATEFNESGREDLIRELGRALGLERFNLSAWLLLWFSDVQVLRDLVTTVTSDKTARDDLHGYLSPGSKNFDEVIKAWLVERKDISRTGRASPATDFDSLCRKRDQKKSVVTKGRDVLRAAGLFPSVLGERENTYANETFWKHLGLFWSTEKIEAWQKAAQEQANTLENYITMASGVHRFWEMALFALKPIAKTENSLTLQFFWMSSEIRAGDNDTSISVLAEPSFPCSSDSTPKGSLLFCCDTEERICSGRAITLYTENSDTHPLPSWDLMEMQWMFQRIAALRGTSVTEDRE</sequence>
<dbReference type="VEuPathDB" id="FungiDB:ASPWEDRAFT_168213"/>
<dbReference type="GeneID" id="63746116"/>
<organism evidence="1 2">
    <name type="scientific">Aspergillus wentii DTO 134E9</name>
    <dbReference type="NCBI Taxonomy" id="1073089"/>
    <lineage>
        <taxon>Eukaryota</taxon>
        <taxon>Fungi</taxon>
        <taxon>Dikarya</taxon>
        <taxon>Ascomycota</taxon>
        <taxon>Pezizomycotina</taxon>
        <taxon>Eurotiomycetes</taxon>
        <taxon>Eurotiomycetidae</taxon>
        <taxon>Eurotiales</taxon>
        <taxon>Aspergillaceae</taxon>
        <taxon>Aspergillus</taxon>
        <taxon>Aspergillus subgen. Cremei</taxon>
    </lineage>
</organism>
<dbReference type="RefSeq" id="XP_040691974.1">
    <property type="nucleotide sequence ID" value="XM_040830268.1"/>
</dbReference>
<evidence type="ECO:0000313" key="2">
    <source>
        <dbReference type="Proteomes" id="UP000184383"/>
    </source>
</evidence>
<dbReference type="AlphaFoldDB" id="A0A1L9RTW0"/>
<protein>
    <recommendedName>
        <fullName evidence="3">HNH nuclease domain-containing protein</fullName>
    </recommendedName>
</protein>
<evidence type="ECO:0000313" key="1">
    <source>
        <dbReference type="EMBL" id="OJJ38298.1"/>
    </source>
</evidence>
<gene>
    <name evidence="1" type="ORF">ASPWEDRAFT_168213</name>
</gene>
<proteinExistence type="predicted"/>
<keyword evidence="2" id="KW-1185">Reference proteome</keyword>
<name>A0A1L9RTW0_ASPWE</name>
<dbReference type="EMBL" id="KV878210">
    <property type="protein sequence ID" value="OJJ38298.1"/>
    <property type="molecule type" value="Genomic_DNA"/>
</dbReference>
<reference evidence="2" key="1">
    <citation type="journal article" date="2017" name="Genome Biol.">
        <title>Comparative genomics reveals high biological diversity and specific adaptations in the industrially and medically important fungal genus Aspergillus.</title>
        <authorList>
            <person name="de Vries R.P."/>
            <person name="Riley R."/>
            <person name="Wiebenga A."/>
            <person name="Aguilar-Osorio G."/>
            <person name="Amillis S."/>
            <person name="Uchima C.A."/>
            <person name="Anderluh G."/>
            <person name="Asadollahi M."/>
            <person name="Askin M."/>
            <person name="Barry K."/>
            <person name="Battaglia E."/>
            <person name="Bayram O."/>
            <person name="Benocci T."/>
            <person name="Braus-Stromeyer S.A."/>
            <person name="Caldana C."/>
            <person name="Canovas D."/>
            <person name="Cerqueira G.C."/>
            <person name="Chen F."/>
            <person name="Chen W."/>
            <person name="Choi C."/>
            <person name="Clum A."/>
            <person name="Dos Santos R.A."/>
            <person name="Damasio A.R."/>
            <person name="Diallinas G."/>
            <person name="Emri T."/>
            <person name="Fekete E."/>
            <person name="Flipphi M."/>
            <person name="Freyberg S."/>
            <person name="Gallo A."/>
            <person name="Gournas C."/>
            <person name="Habgood R."/>
            <person name="Hainaut M."/>
            <person name="Harispe M.L."/>
            <person name="Henrissat B."/>
            <person name="Hilden K.S."/>
            <person name="Hope R."/>
            <person name="Hossain A."/>
            <person name="Karabika E."/>
            <person name="Karaffa L."/>
            <person name="Karanyi Z."/>
            <person name="Krasevec N."/>
            <person name="Kuo A."/>
            <person name="Kusch H."/>
            <person name="LaButti K."/>
            <person name="Lagendijk E.L."/>
            <person name="Lapidus A."/>
            <person name="Levasseur A."/>
            <person name="Lindquist E."/>
            <person name="Lipzen A."/>
            <person name="Logrieco A.F."/>
            <person name="MacCabe A."/>
            <person name="Maekelae M.R."/>
            <person name="Malavazi I."/>
            <person name="Melin P."/>
            <person name="Meyer V."/>
            <person name="Mielnichuk N."/>
            <person name="Miskei M."/>
            <person name="Molnar A.P."/>
            <person name="Mule G."/>
            <person name="Ngan C.Y."/>
            <person name="Orejas M."/>
            <person name="Orosz E."/>
            <person name="Ouedraogo J.P."/>
            <person name="Overkamp K.M."/>
            <person name="Park H.-S."/>
            <person name="Perrone G."/>
            <person name="Piumi F."/>
            <person name="Punt P.J."/>
            <person name="Ram A.F."/>
            <person name="Ramon A."/>
            <person name="Rauscher S."/>
            <person name="Record E."/>
            <person name="Riano-Pachon D.M."/>
            <person name="Robert V."/>
            <person name="Roehrig J."/>
            <person name="Ruller R."/>
            <person name="Salamov A."/>
            <person name="Salih N.S."/>
            <person name="Samson R.A."/>
            <person name="Sandor E."/>
            <person name="Sanguinetti M."/>
            <person name="Schuetze T."/>
            <person name="Sepcic K."/>
            <person name="Shelest E."/>
            <person name="Sherlock G."/>
            <person name="Sophianopoulou V."/>
            <person name="Squina F.M."/>
            <person name="Sun H."/>
            <person name="Susca A."/>
            <person name="Todd R.B."/>
            <person name="Tsang A."/>
            <person name="Unkles S.E."/>
            <person name="van de Wiele N."/>
            <person name="van Rossen-Uffink D."/>
            <person name="Oliveira J.V."/>
            <person name="Vesth T.C."/>
            <person name="Visser J."/>
            <person name="Yu J.-H."/>
            <person name="Zhou M."/>
            <person name="Andersen M.R."/>
            <person name="Archer D.B."/>
            <person name="Baker S.E."/>
            <person name="Benoit I."/>
            <person name="Brakhage A.A."/>
            <person name="Braus G.H."/>
            <person name="Fischer R."/>
            <person name="Frisvad J.C."/>
            <person name="Goldman G.H."/>
            <person name="Houbraken J."/>
            <person name="Oakley B."/>
            <person name="Pocsi I."/>
            <person name="Scazzocchio C."/>
            <person name="Seiboth B."/>
            <person name="vanKuyk P.A."/>
            <person name="Wortman J."/>
            <person name="Dyer P.S."/>
            <person name="Grigoriev I.V."/>
        </authorList>
    </citation>
    <scope>NUCLEOTIDE SEQUENCE [LARGE SCALE GENOMIC DNA]</scope>
    <source>
        <strain evidence="2">DTO 134E9</strain>
    </source>
</reference>
<accession>A0A1L9RTW0</accession>